<dbReference type="GO" id="GO:0046872">
    <property type="term" value="F:metal ion binding"/>
    <property type="evidence" value="ECO:0007669"/>
    <property type="project" value="UniProtKB-KW"/>
</dbReference>
<proteinExistence type="predicted"/>
<keyword evidence="1" id="KW-0479">Metal-binding</keyword>
<protein>
    <recommendedName>
        <fullName evidence="5">Calcineurin-like phosphoesterase domain-containing protein</fullName>
    </recommendedName>
</protein>
<dbReference type="GO" id="GO:0016020">
    <property type="term" value="C:membrane"/>
    <property type="evidence" value="ECO:0007669"/>
    <property type="project" value="GOC"/>
</dbReference>
<evidence type="ECO:0000256" key="1">
    <source>
        <dbReference type="ARBA" id="ARBA00022723"/>
    </source>
</evidence>
<accession>A0A9D0Z906</accession>
<comment type="caution">
    <text evidence="3">The sequence shown here is derived from an EMBL/GenBank/DDBJ whole genome shotgun (WGS) entry which is preliminary data.</text>
</comment>
<evidence type="ECO:0000256" key="2">
    <source>
        <dbReference type="ARBA" id="ARBA00022801"/>
    </source>
</evidence>
<dbReference type="InterPro" id="IPR029052">
    <property type="entry name" value="Metallo-depent_PP-like"/>
</dbReference>
<dbReference type="GO" id="GO:0009245">
    <property type="term" value="P:lipid A biosynthetic process"/>
    <property type="evidence" value="ECO:0007669"/>
    <property type="project" value="TreeGrafter"/>
</dbReference>
<evidence type="ECO:0000313" key="4">
    <source>
        <dbReference type="Proteomes" id="UP000886887"/>
    </source>
</evidence>
<dbReference type="PANTHER" id="PTHR31302:SF31">
    <property type="entry name" value="PHOSPHODIESTERASE YAEI"/>
    <property type="match status" value="1"/>
</dbReference>
<gene>
    <name evidence="3" type="ORF">IAB73_03185</name>
</gene>
<dbReference type="InterPro" id="IPR051158">
    <property type="entry name" value="Metallophosphoesterase_sf"/>
</dbReference>
<organism evidence="3 4">
    <name type="scientific">Candidatus Onthenecus intestinigallinarum</name>
    <dbReference type="NCBI Taxonomy" id="2840875"/>
    <lineage>
        <taxon>Bacteria</taxon>
        <taxon>Bacillati</taxon>
        <taxon>Bacillota</taxon>
        <taxon>Clostridia</taxon>
        <taxon>Eubacteriales</taxon>
        <taxon>Candidatus Onthenecus</taxon>
    </lineage>
</organism>
<name>A0A9D0Z906_9FIRM</name>
<dbReference type="AlphaFoldDB" id="A0A9D0Z906"/>
<dbReference type="Gene3D" id="3.60.21.10">
    <property type="match status" value="1"/>
</dbReference>
<sequence>MKKRRTYFERSVRRIDLEGSQAEQRLLRIALVADLHDRPCCGLTQAIRDAQPDLIAIAGDLMECPLPPDAPKDPDDWYAGGNPLVRAALWAVTSASDAVGRLRPRRPGNEQALAFLREAVHIAPVCYALGNHERGITPAQRVQVLHTGAALLDGAFIRLQVGACEAIVGGLTSRMNAGWLDAFAQAEGKPGVPVVRVLLCHRPEYYDRYDLPGDVILSGHAHGGQWRLLGRPVFAPGQGLFPHYAEGVHDGRLVVSRGLANTACLPRLGNPPELVIVDVFG</sequence>
<dbReference type="Proteomes" id="UP000886887">
    <property type="component" value="Unassembled WGS sequence"/>
</dbReference>
<dbReference type="SUPFAM" id="SSF56300">
    <property type="entry name" value="Metallo-dependent phosphatases"/>
    <property type="match status" value="1"/>
</dbReference>
<keyword evidence="2" id="KW-0378">Hydrolase</keyword>
<evidence type="ECO:0008006" key="5">
    <source>
        <dbReference type="Google" id="ProtNLM"/>
    </source>
</evidence>
<dbReference type="GO" id="GO:0008758">
    <property type="term" value="F:UDP-2,3-diacylglucosamine hydrolase activity"/>
    <property type="evidence" value="ECO:0007669"/>
    <property type="project" value="TreeGrafter"/>
</dbReference>
<evidence type="ECO:0000313" key="3">
    <source>
        <dbReference type="EMBL" id="HIQ71198.1"/>
    </source>
</evidence>
<dbReference type="PANTHER" id="PTHR31302">
    <property type="entry name" value="TRANSMEMBRANE PROTEIN WITH METALLOPHOSPHOESTERASE DOMAIN-RELATED"/>
    <property type="match status" value="1"/>
</dbReference>
<reference evidence="3" key="1">
    <citation type="submission" date="2020-10" db="EMBL/GenBank/DDBJ databases">
        <authorList>
            <person name="Gilroy R."/>
        </authorList>
    </citation>
    <scope>NUCLEOTIDE SEQUENCE</scope>
    <source>
        <strain evidence="3">ChiSxjej2B14-6234</strain>
    </source>
</reference>
<reference evidence="3" key="2">
    <citation type="journal article" date="2021" name="PeerJ">
        <title>Extensive microbial diversity within the chicken gut microbiome revealed by metagenomics and culture.</title>
        <authorList>
            <person name="Gilroy R."/>
            <person name="Ravi A."/>
            <person name="Getino M."/>
            <person name="Pursley I."/>
            <person name="Horton D.L."/>
            <person name="Alikhan N.F."/>
            <person name="Baker D."/>
            <person name="Gharbi K."/>
            <person name="Hall N."/>
            <person name="Watson M."/>
            <person name="Adriaenssens E.M."/>
            <person name="Foster-Nyarko E."/>
            <person name="Jarju S."/>
            <person name="Secka A."/>
            <person name="Antonio M."/>
            <person name="Oren A."/>
            <person name="Chaudhuri R.R."/>
            <person name="La Ragione R."/>
            <person name="Hildebrand F."/>
            <person name="Pallen M.J."/>
        </authorList>
    </citation>
    <scope>NUCLEOTIDE SEQUENCE</scope>
    <source>
        <strain evidence="3">ChiSxjej2B14-6234</strain>
    </source>
</reference>
<dbReference type="EMBL" id="DVFJ01000009">
    <property type="protein sequence ID" value="HIQ71198.1"/>
    <property type="molecule type" value="Genomic_DNA"/>
</dbReference>